<dbReference type="InterPro" id="IPR039425">
    <property type="entry name" value="RNA_pol_sigma-70-like"/>
</dbReference>
<proteinExistence type="inferred from homology"/>
<dbReference type="NCBIfam" id="NF007216">
    <property type="entry name" value="PRK09638.1"/>
    <property type="match status" value="1"/>
</dbReference>
<evidence type="ECO:0000256" key="2">
    <source>
        <dbReference type="ARBA" id="ARBA00023015"/>
    </source>
</evidence>
<dbReference type="PANTHER" id="PTHR43133">
    <property type="entry name" value="RNA POLYMERASE ECF-TYPE SIGMA FACTO"/>
    <property type="match status" value="1"/>
</dbReference>
<dbReference type="PANTHER" id="PTHR43133:SF60">
    <property type="entry name" value="RNA POLYMERASE SIGMA FACTOR SIGV"/>
    <property type="match status" value="1"/>
</dbReference>
<evidence type="ECO:0000256" key="1">
    <source>
        <dbReference type="ARBA" id="ARBA00010641"/>
    </source>
</evidence>
<dbReference type="GO" id="GO:0003677">
    <property type="term" value="F:DNA binding"/>
    <property type="evidence" value="ECO:0007669"/>
    <property type="project" value="InterPro"/>
</dbReference>
<dbReference type="InterPro" id="IPR013324">
    <property type="entry name" value="RNA_pol_sigma_r3/r4-like"/>
</dbReference>
<dbReference type="Gene3D" id="1.10.10.10">
    <property type="entry name" value="Winged helix-like DNA-binding domain superfamily/Winged helix DNA-binding domain"/>
    <property type="match status" value="1"/>
</dbReference>
<dbReference type="InterPro" id="IPR036388">
    <property type="entry name" value="WH-like_DNA-bd_sf"/>
</dbReference>
<keyword evidence="4" id="KW-0804">Transcription</keyword>
<dbReference type="Pfam" id="PF04542">
    <property type="entry name" value="Sigma70_r2"/>
    <property type="match status" value="1"/>
</dbReference>
<reference evidence="7 8" key="1">
    <citation type="submission" date="2019-05" db="EMBL/GenBank/DDBJ databases">
        <title>We sequenced the genome of Paenibacillus hemerocallicola KCTC 33185 for further insight into its adaptation and study the phylogeny of Paenibacillus.</title>
        <authorList>
            <person name="Narsing Rao M.P."/>
        </authorList>
    </citation>
    <scope>NUCLEOTIDE SEQUENCE [LARGE SCALE GENOMIC DNA]</scope>
    <source>
        <strain evidence="7 8">KCTC 33185</strain>
    </source>
</reference>
<evidence type="ECO:0000256" key="3">
    <source>
        <dbReference type="ARBA" id="ARBA00023082"/>
    </source>
</evidence>
<comment type="caution">
    <text evidence="7">The sequence shown here is derived from an EMBL/GenBank/DDBJ whole genome shotgun (WGS) entry which is preliminary data.</text>
</comment>
<dbReference type="InterPro" id="IPR014284">
    <property type="entry name" value="RNA_pol_sigma-70_dom"/>
</dbReference>
<dbReference type="GO" id="GO:0006352">
    <property type="term" value="P:DNA-templated transcription initiation"/>
    <property type="evidence" value="ECO:0007669"/>
    <property type="project" value="InterPro"/>
</dbReference>
<dbReference type="Pfam" id="PF08281">
    <property type="entry name" value="Sigma70_r4_2"/>
    <property type="match status" value="1"/>
</dbReference>
<dbReference type="EMBL" id="VDCQ01000062">
    <property type="protein sequence ID" value="TNJ62301.1"/>
    <property type="molecule type" value="Genomic_DNA"/>
</dbReference>
<accession>A0A5C4SZV1</accession>
<dbReference type="InterPro" id="IPR013249">
    <property type="entry name" value="RNA_pol_sigma70_r4_t2"/>
</dbReference>
<dbReference type="SUPFAM" id="SSF88659">
    <property type="entry name" value="Sigma3 and sigma4 domains of RNA polymerase sigma factors"/>
    <property type="match status" value="1"/>
</dbReference>
<evidence type="ECO:0000259" key="6">
    <source>
        <dbReference type="Pfam" id="PF08281"/>
    </source>
</evidence>
<dbReference type="CDD" id="cd06171">
    <property type="entry name" value="Sigma70_r4"/>
    <property type="match status" value="1"/>
</dbReference>
<organism evidence="7 8">
    <name type="scientific">Paenibacillus hemerocallicola</name>
    <dbReference type="NCBI Taxonomy" id="1172614"/>
    <lineage>
        <taxon>Bacteria</taxon>
        <taxon>Bacillati</taxon>
        <taxon>Bacillota</taxon>
        <taxon>Bacilli</taxon>
        <taxon>Bacillales</taxon>
        <taxon>Paenibacillaceae</taxon>
        <taxon>Paenibacillus</taxon>
    </lineage>
</organism>
<dbReference type="NCBIfam" id="TIGR02937">
    <property type="entry name" value="sigma70-ECF"/>
    <property type="match status" value="1"/>
</dbReference>
<dbReference type="AlphaFoldDB" id="A0A5C4SZV1"/>
<dbReference type="InterPro" id="IPR013325">
    <property type="entry name" value="RNA_pol_sigma_r2"/>
</dbReference>
<dbReference type="RefSeq" id="WP_139606227.1">
    <property type="nucleotide sequence ID" value="NZ_VDCQ01000062.1"/>
</dbReference>
<protein>
    <submittedName>
        <fullName evidence="7">RNA polymerase sigma factor SigY</fullName>
    </submittedName>
</protein>
<name>A0A5C4SZV1_9BACL</name>
<sequence length="178" mass="21015">MDDREWIERAQKGDSDALARLLRQHYAFLLKYMTKITFQPALAEDLTQETMMRCIEKIRLYNFTSKFSSWLITIGTNLYFDHARKKKREKEWRDGELSLRQIKWHAEQKGEEWSDVLDALGRMPDGVRIPIVLKHYYGYAYEEIAGMLDIAVGTVKSRIHNGIKSLRMELEPLEETKT</sequence>
<dbReference type="InterPro" id="IPR007627">
    <property type="entry name" value="RNA_pol_sigma70_r2"/>
</dbReference>
<keyword evidence="2" id="KW-0805">Transcription regulation</keyword>
<feature type="domain" description="RNA polymerase sigma-70 region 2" evidence="5">
    <location>
        <begin position="21"/>
        <end position="88"/>
    </location>
</feature>
<evidence type="ECO:0000313" key="7">
    <source>
        <dbReference type="EMBL" id="TNJ62301.1"/>
    </source>
</evidence>
<gene>
    <name evidence="7" type="primary">sigY</name>
    <name evidence="7" type="ORF">FE784_31430</name>
</gene>
<evidence type="ECO:0000313" key="8">
    <source>
        <dbReference type="Proteomes" id="UP000307943"/>
    </source>
</evidence>
<dbReference type="GO" id="GO:0016987">
    <property type="term" value="F:sigma factor activity"/>
    <property type="evidence" value="ECO:0007669"/>
    <property type="project" value="UniProtKB-KW"/>
</dbReference>
<comment type="similarity">
    <text evidence="1">Belongs to the sigma-70 factor family. ECF subfamily.</text>
</comment>
<evidence type="ECO:0000256" key="4">
    <source>
        <dbReference type="ARBA" id="ARBA00023163"/>
    </source>
</evidence>
<evidence type="ECO:0000259" key="5">
    <source>
        <dbReference type="Pfam" id="PF04542"/>
    </source>
</evidence>
<feature type="domain" description="RNA polymerase sigma factor 70 region 4 type 2" evidence="6">
    <location>
        <begin position="116"/>
        <end position="166"/>
    </location>
</feature>
<dbReference type="Gene3D" id="1.10.1740.10">
    <property type="match status" value="1"/>
</dbReference>
<dbReference type="SUPFAM" id="SSF88946">
    <property type="entry name" value="Sigma2 domain of RNA polymerase sigma factors"/>
    <property type="match status" value="1"/>
</dbReference>
<keyword evidence="3" id="KW-0731">Sigma factor</keyword>
<keyword evidence="8" id="KW-1185">Reference proteome</keyword>
<dbReference type="Proteomes" id="UP000307943">
    <property type="component" value="Unassembled WGS sequence"/>
</dbReference>
<dbReference type="OrthoDB" id="3472490at2"/>